<reference evidence="9" key="1">
    <citation type="journal article" date="2016" name="Genome Biol. Evol.">
        <title>Evolutionary Dynamics of Chloroplast Genomes in Low Light: A Case Study of the Endolithic Green Alga Ostreobium quekettii.</title>
        <authorList>
            <person name="R Marcelino V."/>
            <person name="Cremen M.C."/>
            <person name="Jackson C.J."/>
            <person name="Larkum A.A."/>
            <person name="Verbruggen H."/>
        </authorList>
    </citation>
    <scope>NUCLEOTIDE SEQUENCE</scope>
</reference>
<dbReference type="GeneID" id="29288780"/>
<dbReference type="GO" id="GO:0019684">
    <property type="term" value="P:photosynthesis, light reaction"/>
    <property type="evidence" value="ECO:0007669"/>
    <property type="project" value="InterPro"/>
</dbReference>
<evidence type="ECO:0000256" key="8">
    <source>
        <dbReference type="HAMAP-Rule" id="MF_00438"/>
    </source>
</evidence>
<keyword evidence="6 8" id="KW-0472">Membrane</keyword>
<dbReference type="RefSeq" id="YP_009306373.1">
    <property type="nucleotide sequence ID" value="NC_031368.1"/>
</dbReference>
<evidence type="ECO:0000256" key="5">
    <source>
        <dbReference type="ARBA" id="ARBA00022989"/>
    </source>
</evidence>
<keyword evidence="9" id="KW-0150">Chloroplast</keyword>
<dbReference type="Pfam" id="PF05151">
    <property type="entry name" value="PsbM"/>
    <property type="match status" value="1"/>
</dbReference>
<comment type="subunit">
    <text evidence="8">PSII is composed of 1 copy each of membrane proteins PsbA, PsbB, PsbC, PsbD, PsbE, PsbF, PsbH, PsbI, PsbJ, PsbK, PsbL, PsbM, PsbT, PsbX, PsbY, PsbZ, Psb30/Ycf12, at least 3 peripheral proteins of the oxygen-evolving complex and a large number of cofactors. It forms dimeric complexes.</text>
</comment>
<gene>
    <name evidence="8 9" type="primary">psbM</name>
</gene>
<dbReference type="PANTHER" id="PTHR35774:SF1">
    <property type="entry name" value="PHOTOSYSTEM II REACTION CENTER PROTEIN M"/>
    <property type="match status" value="1"/>
</dbReference>
<keyword evidence="4 8" id="KW-0812">Transmembrane</keyword>
<reference evidence="9" key="2">
    <citation type="submission" date="2016-08" db="EMBL/GenBank/DDBJ databases">
        <authorList>
            <person name="Seilhamer J.J."/>
        </authorList>
    </citation>
    <scope>NUCLEOTIDE SEQUENCE</scope>
</reference>
<comment type="subcellular location">
    <subcellularLocation>
        <location evidence="1">Membrane</location>
        <topology evidence="1">Single-pass membrane protein</topology>
    </subcellularLocation>
    <subcellularLocation>
        <location evidence="8">Plastid</location>
        <location evidence="8">Chloroplast thylakoid membrane</location>
        <topology evidence="8">Single-pass membrane protein</topology>
    </subcellularLocation>
</comment>
<evidence type="ECO:0000256" key="4">
    <source>
        <dbReference type="ARBA" id="ARBA00022692"/>
    </source>
</evidence>
<keyword evidence="8" id="KW-0793">Thylakoid</keyword>
<evidence type="ECO:0000256" key="2">
    <source>
        <dbReference type="ARBA" id="ARBA00022469"/>
    </source>
</evidence>
<comment type="similarity">
    <text evidence="8">Belongs to the PsbM family.</text>
</comment>
<evidence type="ECO:0000256" key="7">
    <source>
        <dbReference type="ARBA" id="ARBA00023276"/>
    </source>
</evidence>
<organism evidence="9">
    <name type="scientific">Caulerpa cliftonii</name>
    <dbReference type="NCBI Taxonomy" id="1004391"/>
    <lineage>
        <taxon>Eukaryota</taxon>
        <taxon>Viridiplantae</taxon>
        <taxon>Chlorophyta</taxon>
        <taxon>core chlorophytes</taxon>
        <taxon>Ulvophyceae</taxon>
        <taxon>TCBD clade</taxon>
        <taxon>Bryopsidales</taxon>
        <taxon>Halimedineae</taxon>
        <taxon>Caulerpaceae</taxon>
        <taxon>Caulerpa</taxon>
    </lineage>
</organism>
<comment type="function">
    <text evidence="8">One of the components of the core complex of photosystem II (PSII). PSII is a light-driven water:plastoquinone oxidoreductase that uses light energy to abstract electrons from H(2)O, generating O(2) and a proton gradient subsequently used for ATP formation. It consists of a core antenna complex that captures photons, and an electron transfer chain that converts photonic excitation into a charge separation. This subunit is found at the monomer-monomer interface.</text>
</comment>
<evidence type="ECO:0000256" key="6">
    <source>
        <dbReference type="ARBA" id="ARBA00023136"/>
    </source>
</evidence>
<dbReference type="GO" id="GO:0009523">
    <property type="term" value="C:photosystem II"/>
    <property type="evidence" value="ECO:0007669"/>
    <property type="project" value="UniProtKB-KW"/>
</dbReference>
<accession>A0A1C9JBQ7</accession>
<name>A0A1C9JBQ7_9CHLO</name>
<dbReference type="InterPro" id="IPR037269">
    <property type="entry name" value="PSII_PsbM_sf"/>
</dbReference>
<dbReference type="InterPro" id="IPR007826">
    <property type="entry name" value="PSII_PsbM"/>
</dbReference>
<dbReference type="SUPFAM" id="SSF161033">
    <property type="entry name" value="Photosystem II reaction center protein M, PsbM"/>
    <property type="match status" value="1"/>
</dbReference>
<dbReference type="AlphaFoldDB" id="A0A1C9JBQ7"/>
<dbReference type="HAMAP" id="MF_00438">
    <property type="entry name" value="PSII_PsbM"/>
    <property type="match status" value="1"/>
</dbReference>
<evidence type="ECO:0000256" key="1">
    <source>
        <dbReference type="ARBA" id="ARBA00004167"/>
    </source>
</evidence>
<evidence type="ECO:0000256" key="3">
    <source>
        <dbReference type="ARBA" id="ARBA00022531"/>
    </source>
</evidence>
<keyword evidence="9" id="KW-0934">Plastid</keyword>
<dbReference type="GO" id="GO:0009535">
    <property type="term" value="C:chloroplast thylakoid membrane"/>
    <property type="evidence" value="ECO:0007669"/>
    <property type="project" value="UniProtKB-SubCell"/>
</dbReference>
<keyword evidence="7 8" id="KW-0604">Photosystem II</keyword>
<keyword evidence="3 8" id="KW-0602">Photosynthesis</keyword>
<dbReference type="NCBIfam" id="TIGR03038">
    <property type="entry name" value="PS_II_psbM"/>
    <property type="match status" value="1"/>
</dbReference>
<evidence type="ECO:0000313" key="9">
    <source>
        <dbReference type="EMBL" id="AOP19277.1"/>
    </source>
</evidence>
<protein>
    <recommendedName>
        <fullName evidence="8">Photosystem II reaction center protein M</fullName>
        <shortName evidence="8">PSII-M</shortName>
    </recommendedName>
</protein>
<dbReference type="PANTHER" id="PTHR35774">
    <property type="entry name" value="PHOTOSYSTEM II REACTION CENTER PROTEIN M"/>
    <property type="match status" value="1"/>
</dbReference>
<dbReference type="EMBL" id="KX808498">
    <property type="protein sequence ID" value="AOP19277.1"/>
    <property type="molecule type" value="Genomic_DNA"/>
</dbReference>
<keyword evidence="2 8" id="KW-0674">Reaction center</keyword>
<proteinExistence type="inferred from homology"/>
<keyword evidence="5 8" id="KW-1133">Transmembrane helix</keyword>
<feature type="transmembrane region" description="Helical" evidence="8">
    <location>
        <begin position="6"/>
        <end position="27"/>
    </location>
</feature>
<sequence>MEVNVLGLIAILLFLFVSSCFLLILYVKTASQNTPERGSARQRALRWPRHNFALP</sequence>
<geneLocation type="chloroplast" evidence="9"/>